<evidence type="ECO:0000313" key="3">
    <source>
        <dbReference type="EMBL" id="WAR14745.1"/>
    </source>
</evidence>
<organism evidence="3 4">
    <name type="scientific">Mya arenaria</name>
    <name type="common">Soft-shell clam</name>
    <dbReference type="NCBI Taxonomy" id="6604"/>
    <lineage>
        <taxon>Eukaryota</taxon>
        <taxon>Metazoa</taxon>
        <taxon>Spiralia</taxon>
        <taxon>Lophotrochozoa</taxon>
        <taxon>Mollusca</taxon>
        <taxon>Bivalvia</taxon>
        <taxon>Autobranchia</taxon>
        <taxon>Heteroconchia</taxon>
        <taxon>Euheterodonta</taxon>
        <taxon>Imparidentia</taxon>
        <taxon>Neoheterodontei</taxon>
        <taxon>Myida</taxon>
        <taxon>Myoidea</taxon>
        <taxon>Myidae</taxon>
        <taxon>Mya</taxon>
    </lineage>
</organism>
<protein>
    <recommendedName>
        <fullName evidence="2">OTU domain-containing protein</fullName>
    </recommendedName>
</protein>
<reference evidence="3" key="1">
    <citation type="submission" date="2022-11" db="EMBL/GenBank/DDBJ databases">
        <title>Centuries of genome instability and evolution in soft-shell clam transmissible cancer (bioRxiv).</title>
        <authorList>
            <person name="Hart S.F.M."/>
            <person name="Yonemitsu M.A."/>
            <person name="Giersch R.M."/>
            <person name="Beal B.F."/>
            <person name="Arriagada G."/>
            <person name="Davis B.W."/>
            <person name="Ostrander E.A."/>
            <person name="Goff S.P."/>
            <person name="Metzger M.J."/>
        </authorList>
    </citation>
    <scope>NUCLEOTIDE SEQUENCE</scope>
    <source>
        <strain evidence="3">MELC-2E11</strain>
        <tissue evidence="3">Siphon/mantle</tissue>
    </source>
</reference>
<feature type="non-terminal residue" evidence="3">
    <location>
        <position position="1"/>
    </location>
</feature>
<proteinExistence type="predicted"/>
<evidence type="ECO:0000313" key="4">
    <source>
        <dbReference type="Proteomes" id="UP001164746"/>
    </source>
</evidence>
<accession>A0ABY7EXY8</accession>
<dbReference type="EMBL" id="CP111020">
    <property type="protein sequence ID" value="WAR14745.1"/>
    <property type="molecule type" value="Genomic_DNA"/>
</dbReference>
<feature type="domain" description="OTU" evidence="2">
    <location>
        <begin position="90"/>
        <end position="206"/>
    </location>
</feature>
<sequence length="213" mass="24606">ECEEISEQEFKKWSKLSEEYLCGQYRSDGCDFDYLRSLSRHPRAVNCLLQQLSPEEKLLIGEDKYFSCEEPVGYETETDYVAQDILSRFHTSNEVTGDGYCLFNAVSLLLYGNETKSTELRYKTVLMMVNEESHILSHKDRARNKTVCPDYDVDAWAVMALVEVIKRPIRSIYPAVNGEKSLVYQTLNTTFNEEADENHVDEHVKTNASYDQP</sequence>
<feature type="region of interest" description="Disordered" evidence="1">
    <location>
        <begin position="194"/>
        <end position="213"/>
    </location>
</feature>
<name>A0ABY7EXY8_MYAAR</name>
<evidence type="ECO:0000259" key="2">
    <source>
        <dbReference type="PROSITE" id="PS50802"/>
    </source>
</evidence>
<evidence type="ECO:0000256" key="1">
    <source>
        <dbReference type="SAM" id="MobiDB-lite"/>
    </source>
</evidence>
<dbReference type="Proteomes" id="UP001164746">
    <property type="component" value="Chromosome 9"/>
</dbReference>
<dbReference type="InterPro" id="IPR003323">
    <property type="entry name" value="OTU_dom"/>
</dbReference>
<keyword evidence="4" id="KW-1185">Reference proteome</keyword>
<dbReference type="PROSITE" id="PS50802">
    <property type="entry name" value="OTU"/>
    <property type="match status" value="1"/>
</dbReference>
<gene>
    <name evidence="3" type="ORF">MAR_004850</name>
</gene>
<dbReference type="Gene3D" id="3.90.70.80">
    <property type="match status" value="1"/>
</dbReference>